<dbReference type="PATRIC" id="fig|692370.5.peg.2669"/>
<dbReference type="Proteomes" id="UP000092932">
    <property type="component" value="Chromosome"/>
</dbReference>
<reference evidence="1 2" key="1">
    <citation type="submission" date="2016-07" db="EMBL/GenBank/DDBJ databases">
        <title>Complete genome sequence of Altererythrobacter dongtanensis KCTC 22672, a type strain with esterase isolated from tidal flat.</title>
        <authorList>
            <person name="Cheng H."/>
            <person name="Wu Y.-H."/>
            <person name="Zhou P."/>
            <person name="Huo Y.-Y."/>
            <person name="Wang C.-S."/>
            <person name="Xu X.-W."/>
        </authorList>
    </citation>
    <scope>NUCLEOTIDE SEQUENCE [LARGE SCALE GENOMIC DNA]</scope>
    <source>
        <strain evidence="1 2">KCTC 22672</strain>
    </source>
</reference>
<keyword evidence="1" id="KW-0269">Exonuclease</keyword>
<dbReference type="Gene3D" id="3.60.21.10">
    <property type="match status" value="1"/>
</dbReference>
<sequence>MRILHTSDWHLGRQFHGLTLEEDHDHVLVQILSTIDDHGPKRTNRAKVS</sequence>
<accession>A0A1B2AGA2</accession>
<organism evidence="1 2">
    <name type="scientific">Tsuneonella dongtanensis</name>
    <dbReference type="NCBI Taxonomy" id="692370"/>
    <lineage>
        <taxon>Bacteria</taxon>
        <taxon>Pseudomonadati</taxon>
        <taxon>Pseudomonadota</taxon>
        <taxon>Alphaproteobacteria</taxon>
        <taxon>Sphingomonadales</taxon>
        <taxon>Erythrobacteraceae</taxon>
        <taxon>Tsuneonella</taxon>
    </lineage>
</organism>
<name>A0A1B2AGA2_9SPHN</name>
<dbReference type="InterPro" id="IPR029052">
    <property type="entry name" value="Metallo-depent_PP-like"/>
</dbReference>
<dbReference type="SUPFAM" id="SSF56300">
    <property type="entry name" value="Metallo-dependent phosphatases"/>
    <property type="match status" value="1"/>
</dbReference>
<evidence type="ECO:0000313" key="2">
    <source>
        <dbReference type="Proteomes" id="UP000092932"/>
    </source>
</evidence>
<keyword evidence="2" id="KW-1185">Reference proteome</keyword>
<keyword evidence="1" id="KW-0540">Nuclease</keyword>
<gene>
    <name evidence="1" type="ORF">A6F68_02657</name>
</gene>
<evidence type="ECO:0000313" key="1">
    <source>
        <dbReference type="EMBL" id="ANY21151.1"/>
    </source>
</evidence>
<dbReference type="STRING" id="692370.A6F68_02657"/>
<dbReference type="RefSeq" id="WP_157096746.1">
    <property type="nucleotide sequence ID" value="NZ_CP016591.1"/>
</dbReference>
<dbReference type="KEGG" id="ado:A6F68_02657"/>
<dbReference type="GO" id="GO:0004527">
    <property type="term" value="F:exonuclease activity"/>
    <property type="evidence" value="ECO:0007669"/>
    <property type="project" value="UniProtKB-KW"/>
</dbReference>
<dbReference type="AlphaFoldDB" id="A0A1B2AGA2"/>
<keyword evidence="1" id="KW-0378">Hydrolase</keyword>
<dbReference type="OrthoDB" id="9773856at2"/>
<dbReference type="EMBL" id="CP016591">
    <property type="protein sequence ID" value="ANY21151.1"/>
    <property type="molecule type" value="Genomic_DNA"/>
</dbReference>
<protein>
    <submittedName>
        <fullName evidence="1">Exonuclease subunit SbcD</fullName>
    </submittedName>
</protein>
<proteinExistence type="predicted"/>